<reference evidence="1" key="1">
    <citation type="submission" date="2021-01" db="EMBL/GenBank/DDBJ databases">
        <authorList>
            <consortium name="Genoscope - CEA"/>
            <person name="William W."/>
        </authorList>
    </citation>
    <scope>NUCLEOTIDE SEQUENCE</scope>
</reference>
<evidence type="ECO:0000313" key="2">
    <source>
        <dbReference type="Proteomes" id="UP000692954"/>
    </source>
</evidence>
<dbReference type="EMBL" id="CAJJDN010000148">
    <property type="protein sequence ID" value="CAD8124032.1"/>
    <property type="molecule type" value="Genomic_DNA"/>
</dbReference>
<evidence type="ECO:0000313" key="1">
    <source>
        <dbReference type="EMBL" id="CAD8124032.1"/>
    </source>
</evidence>
<gene>
    <name evidence="1" type="ORF">PSON_ATCC_30995.1.T1480129</name>
</gene>
<sequence>MLQKVDLINDGPNLRFKFQQFNQTYGTIFQYENFYLEQTLHLRIEKQNYYRNYYLKNSFLEHLPNNKFIENGFDLKKKINILFKVVYFYQIKKKFIECYQVKAKDFIIFQLILNEKLLQSLLRKYKYIEIRKQNKNCNKKVYYQTNINELNFNLSVNLKRIKQKIIRIKQQFTKVKFQSKNQIYKFRLQIYSTNI</sequence>
<protein>
    <submittedName>
        <fullName evidence="1">Uncharacterized protein</fullName>
    </submittedName>
</protein>
<organism evidence="1 2">
    <name type="scientific">Paramecium sonneborni</name>
    <dbReference type="NCBI Taxonomy" id="65129"/>
    <lineage>
        <taxon>Eukaryota</taxon>
        <taxon>Sar</taxon>
        <taxon>Alveolata</taxon>
        <taxon>Ciliophora</taxon>
        <taxon>Intramacronucleata</taxon>
        <taxon>Oligohymenophorea</taxon>
        <taxon>Peniculida</taxon>
        <taxon>Parameciidae</taxon>
        <taxon>Paramecium</taxon>
    </lineage>
</organism>
<proteinExistence type="predicted"/>
<dbReference type="Proteomes" id="UP000692954">
    <property type="component" value="Unassembled WGS sequence"/>
</dbReference>
<keyword evidence="2" id="KW-1185">Reference proteome</keyword>
<dbReference type="AlphaFoldDB" id="A0A8S1R9X7"/>
<accession>A0A8S1R9X7</accession>
<comment type="caution">
    <text evidence="1">The sequence shown here is derived from an EMBL/GenBank/DDBJ whole genome shotgun (WGS) entry which is preliminary data.</text>
</comment>
<name>A0A8S1R9X7_9CILI</name>